<proteinExistence type="predicted"/>
<organism evidence="3">
    <name type="scientific">Schistocephalus solidus</name>
    <name type="common">Tapeworm</name>
    <dbReference type="NCBI Taxonomy" id="70667"/>
    <lineage>
        <taxon>Eukaryota</taxon>
        <taxon>Metazoa</taxon>
        <taxon>Spiralia</taxon>
        <taxon>Lophotrochozoa</taxon>
        <taxon>Platyhelminthes</taxon>
        <taxon>Cestoda</taxon>
        <taxon>Eucestoda</taxon>
        <taxon>Diphyllobothriidea</taxon>
        <taxon>Diphyllobothriidae</taxon>
        <taxon>Schistocephalus</taxon>
    </lineage>
</organism>
<dbReference type="WBParaSite" id="SSLN_0001281401-mRNA-1">
    <property type="protein sequence ID" value="SSLN_0001281401-mRNA-1"/>
    <property type="gene ID" value="SSLN_0001281401"/>
</dbReference>
<name>A0A183T7A4_SCHSO</name>
<dbReference type="Proteomes" id="UP000275846">
    <property type="component" value="Unassembled WGS sequence"/>
</dbReference>
<keyword evidence="2" id="KW-1185">Reference proteome</keyword>
<protein>
    <submittedName>
        <fullName evidence="1 3">Uncharacterized protein</fullName>
    </submittedName>
</protein>
<sequence length="99" mass="11077">MPVPRPRVHPRGLLPRRIAKEGVGQQETVFRTRAQKKKAVFVTATATERPSASCQAACSVPTRALKSTRTIGLYSFVKVASRSLQVLLEFVLRRIIPRH</sequence>
<gene>
    <name evidence="1" type="ORF">SSLN_LOCUS12352</name>
</gene>
<dbReference type="AlphaFoldDB" id="A0A183T7A4"/>
<dbReference type="EMBL" id="UYSU01037202">
    <property type="protein sequence ID" value="VDL98737.1"/>
    <property type="molecule type" value="Genomic_DNA"/>
</dbReference>
<accession>A0A183T7A4</accession>
<evidence type="ECO:0000313" key="1">
    <source>
        <dbReference type="EMBL" id="VDL98737.1"/>
    </source>
</evidence>
<reference evidence="1 2" key="2">
    <citation type="submission" date="2018-11" db="EMBL/GenBank/DDBJ databases">
        <authorList>
            <consortium name="Pathogen Informatics"/>
        </authorList>
    </citation>
    <scope>NUCLEOTIDE SEQUENCE [LARGE SCALE GENOMIC DNA]</scope>
    <source>
        <strain evidence="1 2">NST_G2</strain>
    </source>
</reference>
<evidence type="ECO:0000313" key="2">
    <source>
        <dbReference type="Proteomes" id="UP000275846"/>
    </source>
</evidence>
<evidence type="ECO:0000313" key="3">
    <source>
        <dbReference type="WBParaSite" id="SSLN_0001281401-mRNA-1"/>
    </source>
</evidence>
<reference evidence="3" key="1">
    <citation type="submission" date="2016-06" db="UniProtKB">
        <authorList>
            <consortium name="WormBaseParasite"/>
        </authorList>
    </citation>
    <scope>IDENTIFICATION</scope>
</reference>